<feature type="domain" description="AMP-dependent synthetase/ligase" evidence="2">
    <location>
        <begin position="6"/>
        <end position="356"/>
    </location>
</feature>
<organism evidence="4 5">
    <name type="scientific">Neolewinella litorea</name>
    <dbReference type="NCBI Taxonomy" id="2562452"/>
    <lineage>
        <taxon>Bacteria</taxon>
        <taxon>Pseudomonadati</taxon>
        <taxon>Bacteroidota</taxon>
        <taxon>Saprospiria</taxon>
        <taxon>Saprospirales</taxon>
        <taxon>Lewinellaceae</taxon>
        <taxon>Neolewinella</taxon>
    </lineage>
</organism>
<dbReference type="CDD" id="cd05941">
    <property type="entry name" value="MCS"/>
    <property type="match status" value="1"/>
</dbReference>
<dbReference type="AlphaFoldDB" id="A0A4S4NGE8"/>
<dbReference type="PANTHER" id="PTHR43201:SF8">
    <property type="entry name" value="ACYL-COA SYNTHETASE FAMILY MEMBER 3"/>
    <property type="match status" value="1"/>
</dbReference>
<dbReference type="InterPro" id="IPR025110">
    <property type="entry name" value="AMP-bd_C"/>
</dbReference>
<reference evidence="4 5" key="1">
    <citation type="submission" date="2019-04" db="EMBL/GenBank/DDBJ databases">
        <title>Lewinella litorea sp. nov., isolated from a marine sand.</title>
        <authorList>
            <person name="Yoon J.-H."/>
        </authorList>
    </citation>
    <scope>NUCLEOTIDE SEQUENCE [LARGE SCALE GENOMIC DNA]</scope>
    <source>
        <strain evidence="4 5">HSMS-39</strain>
    </source>
</reference>
<evidence type="ECO:0000313" key="4">
    <source>
        <dbReference type="EMBL" id="THH37727.1"/>
    </source>
</evidence>
<evidence type="ECO:0000313" key="5">
    <source>
        <dbReference type="Proteomes" id="UP000308528"/>
    </source>
</evidence>
<proteinExistence type="inferred from homology"/>
<dbReference type="Pfam" id="PF00501">
    <property type="entry name" value="AMP-binding"/>
    <property type="match status" value="1"/>
</dbReference>
<dbReference type="Gene3D" id="3.30.300.30">
    <property type="match status" value="1"/>
</dbReference>
<name>A0A4S4NGE8_9BACT</name>
<gene>
    <name evidence="4" type="ORF">E4021_13620</name>
</gene>
<dbReference type="InterPro" id="IPR000873">
    <property type="entry name" value="AMP-dep_synth/lig_dom"/>
</dbReference>
<dbReference type="SUPFAM" id="SSF56801">
    <property type="entry name" value="Acetyl-CoA synthetase-like"/>
    <property type="match status" value="1"/>
</dbReference>
<evidence type="ECO:0000259" key="2">
    <source>
        <dbReference type="Pfam" id="PF00501"/>
    </source>
</evidence>
<accession>A0A4S4NGE8</accession>
<dbReference type="PROSITE" id="PS00455">
    <property type="entry name" value="AMP_BINDING"/>
    <property type="match status" value="1"/>
</dbReference>
<evidence type="ECO:0000256" key="1">
    <source>
        <dbReference type="ARBA" id="ARBA00006432"/>
    </source>
</evidence>
<dbReference type="Proteomes" id="UP000308528">
    <property type="component" value="Unassembled WGS sequence"/>
</dbReference>
<dbReference type="GO" id="GO:0031956">
    <property type="term" value="F:medium-chain fatty acid-CoA ligase activity"/>
    <property type="evidence" value="ECO:0007669"/>
    <property type="project" value="TreeGrafter"/>
</dbReference>
<keyword evidence="4" id="KW-0436">Ligase</keyword>
<sequence length="492" mass="55236">MLPLIQRADSFRDRTAISDGATDFTYAELLSRSEAIARALLGDEEDLREARVAFLVSPGFDYVAVQWGIWRAGGIAVPLCVKHPLPSLQYVIEDTTARSVVYGPEFRERLEPLFGPIDTDFVAIDDLAGGAQELPEVTRDRRAMILYTSGTTGRPKGVVTTHANLEASIRTLVEAWEWSEDDRILNILPLHHVHGIVNVLCCALWSGACCEFMPQFDAGEVFERFGTGRINVFMAVPTIYFKLITHYRQLPVEDQRELSRKLRAFRLMVSGSAALPVSVLETWREISGHTLLERYGMTEMGMAISNPYNGARRPGFIGQPLRGVTVRLVDENEQEVPEGEPGEIQVKGENVFLEYWNRPAATAEAFSPDGWFRTGDIAAWEDGAYRILGRNSVDIIKSGGYKISALEIEEVLRQHPAIGECAVVGIPDEEWGEIIGASLIVEGRQLDLQELNDWLRERLPGYKVPRRYLFQDELPRNVMGKVTKQELKQLFA</sequence>
<keyword evidence="5" id="KW-1185">Reference proteome</keyword>
<dbReference type="EMBL" id="SRSF01000006">
    <property type="protein sequence ID" value="THH37727.1"/>
    <property type="molecule type" value="Genomic_DNA"/>
</dbReference>
<dbReference type="PANTHER" id="PTHR43201">
    <property type="entry name" value="ACYL-COA SYNTHETASE"/>
    <property type="match status" value="1"/>
</dbReference>
<evidence type="ECO:0000259" key="3">
    <source>
        <dbReference type="Pfam" id="PF13193"/>
    </source>
</evidence>
<dbReference type="Pfam" id="PF13193">
    <property type="entry name" value="AMP-binding_C"/>
    <property type="match status" value="1"/>
</dbReference>
<feature type="domain" description="AMP-binding enzyme C-terminal" evidence="3">
    <location>
        <begin position="407"/>
        <end position="481"/>
    </location>
</feature>
<dbReference type="InterPro" id="IPR020845">
    <property type="entry name" value="AMP-binding_CS"/>
</dbReference>
<dbReference type="GO" id="GO:0006631">
    <property type="term" value="P:fatty acid metabolic process"/>
    <property type="evidence" value="ECO:0007669"/>
    <property type="project" value="TreeGrafter"/>
</dbReference>
<dbReference type="InterPro" id="IPR045851">
    <property type="entry name" value="AMP-bd_C_sf"/>
</dbReference>
<comment type="caution">
    <text evidence="4">The sequence shown here is derived from an EMBL/GenBank/DDBJ whole genome shotgun (WGS) entry which is preliminary data.</text>
</comment>
<dbReference type="OrthoDB" id="9778383at2"/>
<dbReference type="InterPro" id="IPR042099">
    <property type="entry name" value="ANL_N_sf"/>
</dbReference>
<dbReference type="Gene3D" id="3.40.50.12780">
    <property type="entry name" value="N-terminal domain of ligase-like"/>
    <property type="match status" value="1"/>
</dbReference>
<protein>
    <submittedName>
        <fullName evidence="4">Long-chain fatty acid--CoA ligase</fullName>
    </submittedName>
</protein>
<comment type="similarity">
    <text evidence="1">Belongs to the ATP-dependent AMP-binding enzyme family.</text>
</comment>
<dbReference type="RefSeq" id="WP_136459919.1">
    <property type="nucleotide sequence ID" value="NZ_SRSF01000006.1"/>
</dbReference>